<name>A0ABZ2ZU72_9MICC</name>
<gene>
    <name evidence="1" type="ORF">AAE021_16510</name>
</gene>
<dbReference type="RefSeq" id="WP_170290178.1">
    <property type="nucleotide sequence ID" value="NZ_BAAAWL010000001.1"/>
</dbReference>
<reference evidence="1 2" key="1">
    <citation type="submission" date="2024-04" db="EMBL/GenBank/DDBJ databases">
        <title>Arthrobacter sp. from Plains bison fecal sample.</title>
        <authorList>
            <person name="Ruzzini A."/>
        </authorList>
    </citation>
    <scope>NUCLEOTIDE SEQUENCE [LARGE SCALE GENOMIC DNA]</scope>
    <source>
        <strain evidence="1 2">EINP1</strain>
    </source>
</reference>
<evidence type="ECO:0000313" key="2">
    <source>
        <dbReference type="Proteomes" id="UP001448858"/>
    </source>
</evidence>
<dbReference type="EMBL" id="CP151657">
    <property type="protein sequence ID" value="WZP15727.1"/>
    <property type="molecule type" value="Genomic_DNA"/>
</dbReference>
<keyword evidence="2" id="KW-1185">Reference proteome</keyword>
<protein>
    <submittedName>
        <fullName evidence="1">Uncharacterized protein</fullName>
    </submittedName>
</protein>
<organism evidence="1 2">
    <name type="scientific">Arthrobacter citreus</name>
    <dbReference type="NCBI Taxonomy" id="1670"/>
    <lineage>
        <taxon>Bacteria</taxon>
        <taxon>Bacillati</taxon>
        <taxon>Actinomycetota</taxon>
        <taxon>Actinomycetes</taxon>
        <taxon>Micrococcales</taxon>
        <taxon>Micrococcaceae</taxon>
        <taxon>Arthrobacter</taxon>
    </lineage>
</organism>
<proteinExistence type="predicted"/>
<dbReference type="Proteomes" id="UP001448858">
    <property type="component" value="Chromosome"/>
</dbReference>
<sequence length="63" mass="6857">MEHRDELVVAADSADLSEVLGCSEDVVDVLRGQGVVESHGEVWNVGPARDYLRDAAWAGGFWD</sequence>
<evidence type="ECO:0000313" key="1">
    <source>
        <dbReference type="EMBL" id="WZP15727.1"/>
    </source>
</evidence>
<accession>A0ABZ2ZU72</accession>